<dbReference type="FunFam" id="2.40.50.40:FF:000004">
    <property type="entry name" value="C-X-C motif chemokine"/>
    <property type="match status" value="1"/>
</dbReference>
<dbReference type="GO" id="GO:0006955">
    <property type="term" value="P:immune response"/>
    <property type="evidence" value="ECO:0007669"/>
    <property type="project" value="InterPro"/>
</dbReference>
<dbReference type="Proteomes" id="UP000694564">
    <property type="component" value="Chromosome 9"/>
</dbReference>
<protein>
    <recommendedName>
        <fullName evidence="6">C-X-C motif chemokine</fullName>
    </recommendedName>
</protein>
<keyword evidence="4 6" id="KW-0964">Secreted</keyword>
<evidence type="ECO:0000256" key="6">
    <source>
        <dbReference type="RuleBase" id="RU361149"/>
    </source>
</evidence>
<dbReference type="InterPro" id="IPR001811">
    <property type="entry name" value="Chemokine_IL8-like_dom"/>
</dbReference>
<dbReference type="PROSITE" id="PS00471">
    <property type="entry name" value="SMALL_CYTOKINES_CXC"/>
    <property type="match status" value="1"/>
</dbReference>
<organism evidence="9 10">
    <name type="scientific">Sciurus vulgaris</name>
    <name type="common">Eurasian red squirrel</name>
    <dbReference type="NCBI Taxonomy" id="55149"/>
    <lineage>
        <taxon>Eukaryota</taxon>
        <taxon>Metazoa</taxon>
        <taxon>Chordata</taxon>
        <taxon>Craniata</taxon>
        <taxon>Vertebrata</taxon>
        <taxon>Euteleostomi</taxon>
        <taxon>Mammalia</taxon>
        <taxon>Eutheria</taxon>
        <taxon>Euarchontoglires</taxon>
        <taxon>Glires</taxon>
        <taxon>Rodentia</taxon>
        <taxon>Sciuromorpha</taxon>
        <taxon>Sciuridae</taxon>
        <taxon>Sciurinae</taxon>
        <taxon>Sciurini</taxon>
        <taxon>Sciurus</taxon>
    </lineage>
</organism>
<dbReference type="GO" id="GO:0005615">
    <property type="term" value="C:extracellular space"/>
    <property type="evidence" value="ECO:0007669"/>
    <property type="project" value="UniProtKB-UniRule"/>
</dbReference>
<dbReference type="Ensembl" id="ENSSVLT00005020770.1">
    <property type="protein sequence ID" value="ENSSVLP00005018657.1"/>
    <property type="gene ID" value="ENSSVLG00005014969.1"/>
</dbReference>
<feature type="transmembrane region" description="Helical" evidence="7">
    <location>
        <begin position="12"/>
        <end position="34"/>
    </location>
</feature>
<dbReference type="SMART" id="SM00199">
    <property type="entry name" value="SCY"/>
    <property type="match status" value="1"/>
</dbReference>
<keyword evidence="3 6" id="KW-0202">Cytokine</keyword>
<reference evidence="9" key="2">
    <citation type="submission" date="2025-09" db="UniProtKB">
        <authorList>
            <consortium name="Ensembl"/>
        </authorList>
    </citation>
    <scope>IDENTIFICATION</scope>
</reference>
<dbReference type="InterPro" id="IPR033899">
    <property type="entry name" value="CXC_Chemokine_domain"/>
</dbReference>
<dbReference type="PRINTS" id="PR00437">
    <property type="entry name" value="SMALLCYTKCXC"/>
</dbReference>
<dbReference type="GeneTree" id="ENSGT00940000162559"/>
<evidence type="ECO:0000259" key="8">
    <source>
        <dbReference type="SMART" id="SM00199"/>
    </source>
</evidence>
<sequence length="126" mass="13614">MSLRPSATSFGTSAGPVCVLQVLLLLSLLLTLLVPSTIGQRKRNLGKDEAKSAERYIELRCLCVKTISGIHPSNIQNLEVIKPGAHCAKVQVIATLKDGRKICLDPQAPRVKKMIQKLLEGDKSAA</sequence>
<evidence type="ECO:0000256" key="1">
    <source>
        <dbReference type="ARBA" id="ARBA00004613"/>
    </source>
</evidence>
<evidence type="ECO:0000256" key="2">
    <source>
        <dbReference type="ARBA" id="ARBA00010665"/>
    </source>
</evidence>
<evidence type="ECO:0000313" key="9">
    <source>
        <dbReference type="Ensembl" id="ENSSVLP00005018657.1"/>
    </source>
</evidence>
<keyword evidence="5" id="KW-1015">Disulfide bond</keyword>
<keyword evidence="6" id="KW-0145">Chemotaxis</keyword>
<dbReference type="AlphaFoldDB" id="A0A8D2D2D2"/>
<dbReference type="Pfam" id="PF00048">
    <property type="entry name" value="IL8"/>
    <property type="match status" value="1"/>
</dbReference>
<evidence type="ECO:0000256" key="3">
    <source>
        <dbReference type="ARBA" id="ARBA00022514"/>
    </source>
</evidence>
<proteinExistence type="inferred from homology"/>
<dbReference type="PANTHER" id="PTHR12015">
    <property type="entry name" value="SMALL INDUCIBLE CYTOKINE A"/>
    <property type="match status" value="1"/>
</dbReference>
<dbReference type="Gene3D" id="2.40.50.40">
    <property type="match status" value="1"/>
</dbReference>
<dbReference type="InterPro" id="IPR001089">
    <property type="entry name" value="Chemokine_CXC"/>
</dbReference>
<dbReference type="PANTHER" id="PTHR12015:SF198">
    <property type="entry name" value="PLATELET BASIC PROTEIN"/>
    <property type="match status" value="1"/>
</dbReference>
<name>A0A8D2D2D2_SCIVU</name>
<dbReference type="SUPFAM" id="SSF54117">
    <property type="entry name" value="Interleukin 8-like chemokines"/>
    <property type="match status" value="1"/>
</dbReference>
<evidence type="ECO:0000256" key="5">
    <source>
        <dbReference type="ARBA" id="ARBA00023157"/>
    </source>
</evidence>
<keyword evidence="7" id="KW-0812">Transmembrane</keyword>
<gene>
    <name evidence="9" type="primary">PPBP</name>
</gene>
<evidence type="ECO:0000256" key="4">
    <source>
        <dbReference type="ARBA" id="ARBA00022525"/>
    </source>
</evidence>
<dbReference type="InterPro" id="IPR039809">
    <property type="entry name" value="Chemokine_b/g/d"/>
</dbReference>
<dbReference type="PRINTS" id="PR00436">
    <property type="entry name" value="INTERLEUKIN8"/>
</dbReference>
<keyword evidence="7" id="KW-0472">Membrane</keyword>
<comment type="similarity">
    <text evidence="2 6">Belongs to the intercrine alpha (chemokine CxC) family.</text>
</comment>
<dbReference type="InterPro" id="IPR018048">
    <property type="entry name" value="Chemokine_CXC_CS"/>
</dbReference>
<evidence type="ECO:0000313" key="10">
    <source>
        <dbReference type="Proteomes" id="UP000694564"/>
    </source>
</evidence>
<dbReference type="GO" id="GO:0008009">
    <property type="term" value="F:chemokine activity"/>
    <property type="evidence" value="ECO:0007669"/>
    <property type="project" value="InterPro"/>
</dbReference>
<dbReference type="CDD" id="cd00273">
    <property type="entry name" value="Chemokine_CXC"/>
    <property type="match status" value="1"/>
</dbReference>
<reference evidence="9" key="1">
    <citation type="submission" date="2025-08" db="UniProtKB">
        <authorList>
            <consortium name="Ensembl"/>
        </authorList>
    </citation>
    <scope>IDENTIFICATION</scope>
</reference>
<dbReference type="InterPro" id="IPR036048">
    <property type="entry name" value="Interleukin_8-like_sf"/>
</dbReference>
<dbReference type="GO" id="GO:0006952">
    <property type="term" value="P:defense response"/>
    <property type="evidence" value="ECO:0007669"/>
    <property type="project" value="InterPro"/>
</dbReference>
<keyword evidence="10" id="KW-1185">Reference proteome</keyword>
<evidence type="ECO:0000256" key="7">
    <source>
        <dbReference type="SAM" id="Phobius"/>
    </source>
</evidence>
<dbReference type="OrthoDB" id="8872899at2759"/>
<feature type="domain" description="Chemokine interleukin-8-like" evidence="8">
    <location>
        <begin position="58"/>
        <end position="118"/>
    </location>
</feature>
<comment type="subcellular location">
    <subcellularLocation>
        <location evidence="1 6">Secreted</location>
    </subcellularLocation>
</comment>
<keyword evidence="7" id="KW-1133">Transmembrane helix</keyword>
<accession>A0A8D2D2D2</accession>